<dbReference type="EMBL" id="SHOA02000198">
    <property type="protein sequence ID" value="TDH67158.1"/>
    <property type="molecule type" value="Genomic_DNA"/>
</dbReference>
<evidence type="ECO:0000313" key="3">
    <source>
        <dbReference type="EMBL" id="TDH72481.1"/>
    </source>
</evidence>
<protein>
    <submittedName>
        <fullName evidence="2">Uncharacterized protein</fullName>
    </submittedName>
</protein>
<dbReference type="GeneID" id="94351583"/>
<reference evidence="2 4" key="1">
    <citation type="journal article" date="2021" name="Genome Biol.">
        <title>AFLAP: assembly-free linkage analysis pipeline using k-mers from genome sequencing data.</title>
        <authorList>
            <person name="Fletcher K."/>
            <person name="Zhang L."/>
            <person name="Gil J."/>
            <person name="Han R."/>
            <person name="Cavanaugh K."/>
            <person name="Michelmore R."/>
        </authorList>
    </citation>
    <scope>NUCLEOTIDE SEQUENCE [LARGE SCALE GENOMIC DNA]</scope>
    <source>
        <strain evidence="2 4">SF5</strain>
    </source>
</reference>
<keyword evidence="4" id="KW-1185">Reference proteome</keyword>
<accession>A0A976FM44</accession>
<evidence type="ECO:0000313" key="4">
    <source>
        <dbReference type="Proteomes" id="UP000294530"/>
    </source>
</evidence>
<dbReference type="RefSeq" id="XP_067821980.1">
    <property type="nucleotide sequence ID" value="XM_067965912.1"/>
</dbReference>
<name>A0A976FM44_BRELC</name>
<dbReference type="AlphaFoldDB" id="A0A976FM44"/>
<dbReference type="EMBL" id="SHOA02000038">
    <property type="protein sequence ID" value="TDH72481.1"/>
    <property type="molecule type" value="Genomic_DNA"/>
</dbReference>
<sequence length="138" mass="15441">MGLEDASTLSAPVDDDPPKPTDFLTYWTKSTASSIDRFYVPRGWASLVQWVEVIEPAVESDHLRVSLILGRGALNAPESRRNPLLSELIDRNVGRDPSALTRDDQALWCIAAIKWCASVQNNEANGMWKRFSGKREQV</sequence>
<dbReference type="KEGG" id="blac:94351583"/>
<evidence type="ECO:0000313" key="1">
    <source>
        <dbReference type="EMBL" id="TDH67158.1"/>
    </source>
</evidence>
<reference evidence="2" key="2">
    <citation type="submission" date="2021-07" db="EMBL/GenBank/DDBJ databases">
        <authorList>
            <person name="Fletcher K."/>
        </authorList>
    </citation>
    <scope>NUCLEOTIDE SEQUENCE</scope>
    <source>
        <strain evidence="2">SF5</strain>
    </source>
</reference>
<comment type="caution">
    <text evidence="2">The sequence shown here is derived from an EMBL/GenBank/DDBJ whole genome shotgun (WGS) entry which is preliminary data.</text>
</comment>
<organism evidence="2 4">
    <name type="scientific">Bremia lactucae</name>
    <name type="common">Lettuce downy mildew</name>
    <dbReference type="NCBI Taxonomy" id="4779"/>
    <lineage>
        <taxon>Eukaryota</taxon>
        <taxon>Sar</taxon>
        <taxon>Stramenopiles</taxon>
        <taxon>Oomycota</taxon>
        <taxon>Peronosporomycetes</taxon>
        <taxon>Peronosporales</taxon>
        <taxon>Peronosporaceae</taxon>
        <taxon>Bremia</taxon>
    </lineage>
</organism>
<evidence type="ECO:0000313" key="2">
    <source>
        <dbReference type="EMBL" id="TDH69081.1"/>
    </source>
</evidence>
<gene>
    <name evidence="3" type="ORF">CCR75_007856</name>
    <name evidence="1" type="ORF">CCR75_007967</name>
    <name evidence="2" type="ORF">CCR75_009103</name>
</gene>
<dbReference type="EMBL" id="SHOA02000016">
    <property type="protein sequence ID" value="TDH69081.1"/>
    <property type="molecule type" value="Genomic_DNA"/>
</dbReference>
<dbReference type="OrthoDB" id="126439at2759"/>
<proteinExistence type="predicted"/>
<dbReference type="Proteomes" id="UP000294530">
    <property type="component" value="Unassembled WGS sequence"/>
</dbReference>